<evidence type="ECO:0000256" key="10">
    <source>
        <dbReference type="SAM" id="Phobius"/>
    </source>
</evidence>
<evidence type="ECO:0000259" key="12">
    <source>
        <dbReference type="PROSITE" id="PS50885"/>
    </source>
</evidence>
<dbReference type="InterPro" id="IPR003661">
    <property type="entry name" value="HisK_dim/P_dom"/>
</dbReference>
<evidence type="ECO:0000256" key="7">
    <source>
        <dbReference type="ARBA" id="ARBA00022741"/>
    </source>
</evidence>
<keyword evidence="14" id="KW-1185">Reference proteome</keyword>
<evidence type="ECO:0000256" key="1">
    <source>
        <dbReference type="ARBA" id="ARBA00000085"/>
    </source>
</evidence>
<evidence type="ECO:0000256" key="2">
    <source>
        <dbReference type="ARBA" id="ARBA00004651"/>
    </source>
</evidence>
<evidence type="ECO:0000313" key="14">
    <source>
        <dbReference type="Proteomes" id="UP000071641"/>
    </source>
</evidence>
<evidence type="ECO:0000259" key="11">
    <source>
        <dbReference type="PROSITE" id="PS50109"/>
    </source>
</evidence>
<evidence type="ECO:0000256" key="9">
    <source>
        <dbReference type="ARBA" id="ARBA00022840"/>
    </source>
</evidence>
<keyword evidence="7" id="KW-0547">Nucleotide-binding</keyword>
<evidence type="ECO:0000256" key="3">
    <source>
        <dbReference type="ARBA" id="ARBA00012438"/>
    </source>
</evidence>
<dbReference type="PANTHER" id="PTHR44936">
    <property type="entry name" value="SENSOR PROTEIN CREC"/>
    <property type="match status" value="1"/>
</dbReference>
<protein>
    <recommendedName>
        <fullName evidence="3">histidine kinase</fullName>
        <ecNumber evidence="3">2.7.13.3</ecNumber>
    </recommendedName>
</protein>
<dbReference type="Pfam" id="PF00512">
    <property type="entry name" value="HisKA"/>
    <property type="match status" value="1"/>
</dbReference>
<keyword evidence="10" id="KW-0472">Membrane</keyword>
<dbReference type="Gene3D" id="6.10.340.10">
    <property type="match status" value="1"/>
</dbReference>
<dbReference type="SMART" id="SM00304">
    <property type="entry name" value="HAMP"/>
    <property type="match status" value="1"/>
</dbReference>
<dbReference type="CDD" id="cd06225">
    <property type="entry name" value="HAMP"/>
    <property type="match status" value="1"/>
</dbReference>
<dbReference type="SUPFAM" id="SSF55874">
    <property type="entry name" value="ATPase domain of HSP90 chaperone/DNA topoisomerase II/histidine kinase"/>
    <property type="match status" value="1"/>
</dbReference>
<dbReference type="PANTHER" id="PTHR44936:SF10">
    <property type="entry name" value="SENSOR PROTEIN RSTB"/>
    <property type="match status" value="1"/>
</dbReference>
<dbReference type="AlphaFoldDB" id="A0A128F4S6"/>
<dbReference type="PROSITE" id="PS50885">
    <property type="entry name" value="HAMP"/>
    <property type="match status" value="1"/>
</dbReference>
<proteinExistence type="predicted"/>
<dbReference type="Pfam" id="PF00672">
    <property type="entry name" value="HAMP"/>
    <property type="match status" value="1"/>
</dbReference>
<evidence type="ECO:0000256" key="4">
    <source>
        <dbReference type="ARBA" id="ARBA00022475"/>
    </source>
</evidence>
<comment type="subcellular location">
    <subcellularLocation>
        <location evidence="2">Cell membrane</location>
        <topology evidence="2">Multi-pass membrane protein</topology>
    </subcellularLocation>
</comment>
<dbReference type="Gene3D" id="3.30.565.10">
    <property type="entry name" value="Histidine kinase-like ATPase, C-terminal domain"/>
    <property type="match status" value="1"/>
</dbReference>
<keyword evidence="10" id="KW-1133">Transmembrane helix</keyword>
<dbReference type="PROSITE" id="PS50109">
    <property type="entry name" value="HIS_KIN"/>
    <property type="match status" value="1"/>
</dbReference>
<comment type="catalytic activity">
    <reaction evidence="1">
        <text>ATP + protein L-histidine = ADP + protein N-phospho-L-histidine.</text>
        <dbReference type="EC" id="2.7.13.3"/>
    </reaction>
</comment>
<keyword evidence="5" id="KW-0597">Phosphoprotein</keyword>
<dbReference type="EMBL" id="FIZX01000002">
    <property type="protein sequence ID" value="CZF81797.1"/>
    <property type="molecule type" value="Genomic_DNA"/>
</dbReference>
<sequence length="431" mass="49148">MWRIYIESFIGLFVLFIVSLFAFDLFVYQLNTDYDYVLEDMQAAAVQDLMATLSEHQDDEALRQLVADYAQSTANNLNLVPMNDAPEEVKRYFSGSNMPHSYSFHDEDRGLWLTLPDSTNYYHFEPNTDDVVRQNIEFSDSLFFVFIGGGFLIYSSWLIWFLSRRVRVLQRVTADFAKGDLNVRAPTNSGSKVGKLNESFNDMADKISQLITSNRSLTQAVAHDLRTPIFRIQWQAEIIKDEVTSRDLKDKVASIVEDTEEMEQLVNELLYFAKIGRQDQSLTKEALPAEPFIQHLVERLPNRQNREIEVIIEPDISLLADKPLLKRAIENILTNAVRYAESTVKLICQQNGNTTQIIVEDDGPGIPEEYRESVFEPFFSVDPSRNKTNMGHGLGLAIVKLIVEKHDGHAVFEESAKGGAKLILTIPNQRP</sequence>
<dbReference type="InterPro" id="IPR003660">
    <property type="entry name" value="HAMP_dom"/>
</dbReference>
<evidence type="ECO:0000313" key="13">
    <source>
        <dbReference type="EMBL" id="CZF81797.1"/>
    </source>
</evidence>
<dbReference type="STRING" id="1796497.GCE9029_02834"/>
<dbReference type="InterPro" id="IPR003594">
    <property type="entry name" value="HATPase_dom"/>
</dbReference>
<keyword evidence="8" id="KW-0418">Kinase</keyword>
<dbReference type="InterPro" id="IPR050980">
    <property type="entry name" value="2C_sensor_his_kinase"/>
</dbReference>
<dbReference type="RefSeq" id="WP_062663971.1">
    <property type="nucleotide sequence ID" value="NZ_FIZX01000002.1"/>
</dbReference>
<dbReference type="SMART" id="SM00387">
    <property type="entry name" value="HATPase_c"/>
    <property type="match status" value="1"/>
</dbReference>
<feature type="domain" description="HAMP" evidence="12">
    <location>
        <begin position="160"/>
        <end position="212"/>
    </location>
</feature>
<dbReference type="PRINTS" id="PR00344">
    <property type="entry name" value="BCTRLSENSOR"/>
</dbReference>
<dbReference type="SMART" id="SM00388">
    <property type="entry name" value="HisKA"/>
    <property type="match status" value="1"/>
</dbReference>
<evidence type="ECO:0000256" key="8">
    <source>
        <dbReference type="ARBA" id="ARBA00022777"/>
    </source>
</evidence>
<dbReference type="InterPro" id="IPR005467">
    <property type="entry name" value="His_kinase_dom"/>
</dbReference>
<evidence type="ECO:0000256" key="6">
    <source>
        <dbReference type="ARBA" id="ARBA00022679"/>
    </source>
</evidence>
<dbReference type="SUPFAM" id="SSF158472">
    <property type="entry name" value="HAMP domain-like"/>
    <property type="match status" value="1"/>
</dbReference>
<accession>A0A128F4S6</accession>
<dbReference type="CDD" id="cd00082">
    <property type="entry name" value="HisKA"/>
    <property type="match status" value="1"/>
</dbReference>
<reference evidence="14" key="1">
    <citation type="submission" date="2016-02" db="EMBL/GenBank/DDBJ databases">
        <authorList>
            <person name="Rodrigo-Torres Lidia"/>
            <person name="Arahal R.David."/>
        </authorList>
    </citation>
    <scope>NUCLEOTIDE SEQUENCE [LARGE SCALE GENOMIC DNA]</scope>
    <source>
        <strain evidence="14">CECT 9029</strain>
    </source>
</reference>
<dbReference type="GO" id="GO:0005524">
    <property type="term" value="F:ATP binding"/>
    <property type="evidence" value="ECO:0007669"/>
    <property type="project" value="UniProtKB-KW"/>
</dbReference>
<keyword evidence="4" id="KW-1003">Cell membrane</keyword>
<dbReference type="Pfam" id="PF02518">
    <property type="entry name" value="HATPase_c"/>
    <property type="match status" value="1"/>
</dbReference>
<evidence type="ECO:0000256" key="5">
    <source>
        <dbReference type="ARBA" id="ARBA00022553"/>
    </source>
</evidence>
<gene>
    <name evidence="13" type="primary">rstB</name>
    <name evidence="13" type="ORF">GCE9029_02834</name>
</gene>
<organism evidence="13 14">
    <name type="scientific">Grimontia celer</name>
    <dbReference type="NCBI Taxonomy" id="1796497"/>
    <lineage>
        <taxon>Bacteria</taxon>
        <taxon>Pseudomonadati</taxon>
        <taxon>Pseudomonadota</taxon>
        <taxon>Gammaproteobacteria</taxon>
        <taxon>Vibrionales</taxon>
        <taxon>Vibrionaceae</taxon>
        <taxon>Grimontia</taxon>
    </lineage>
</organism>
<dbReference type="Gene3D" id="1.10.287.130">
    <property type="match status" value="1"/>
</dbReference>
<dbReference type="InterPro" id="IPR004358">
    <property type="entry name" value="Sig_transdc_His_kin-like_C"/>
</dbReference>
<keyword evidence="9" id="KW-0067">ATP-binding</keyword>
<keyword evidence="6 13" id="KW-0808">Transferase</keyword>
<dbReference type="InterPro" id="IPR036097">
    <property type="entry name" value="HisK_dim/P_sf"/>
</dbReference>
<dbReference type="InterPro" id="IPR036890">
    <property type="entry name" value="HATPase_C_sf"/>
</dbReference>
<dbReference type="GO" id="GO:0005886">
    <property type="term" value="C:plasma membrane"/>
    <property type="evidence" value="ECO:0007669"/>
    <property type="project" value="UniProtKB-SubCell"/>
</dbReference>
<dbReference type="OrthoDB" id="9804645at2"/>
<dbReference type="Proteomes" id="UP000071641">
    <property type="component" value="Unassembled WGS sequence"/>
</dbReference>
<feature type="transmembrane region" description="Helical" evidence="10">
    <location>
        <begin position="142"/>
        <end position="162"/>
    </location>
</feature>
<dbReference type="SUPFAM" id="SSF47384">
    <property type="entry name" value="Homodimeric domain of signal transducing histidine kinase"/>
    <property type="match status" value="1"/>
</dbReference>
<dbReference type="GO" id="GO:0000155">
    <property type="term" value="F:phosphorelay sensor kinase activity"/>
    <property type="evidence" value="ECO:0007669"/>
    <property type="project" value="InterPro"/>
</dbReference>
<feature type="transmembrane region" description="Helical" evidence="10">
    <location>
        <begin position="9"/>
        <end position="28"/>
    </location>
</feature>
<feature type="domain" description="Histidine kinase" evidence="11">
    <location>
        <begin position="220"/>
        <end position="430"/>
    </location>
</feature>
<dbReference type="EC" id="2.7.13.3" evidence="3"/>
<keyword evidence="10" id="KW-0812">Transmembrane</keyword>
<name>A0A128F4S6_9GAMM</name>